<evidence type="ECO:0000313" key="1">
    <source>
        <dbReference type="EMBL" id="JAD70846.1"/>
    </source>
</evidence>
<dbReference type="AlphaFoldDB" id="A0A0A9C5I3"/>
<accession>A0A0A9C5I3</accession>
<reference evidence="1" key="1">
    <citation type="submission" date="2014-09" db="EMBL/GenBank/DDBJ databases">
        <authorList>
            <person name="Magalhaes I.L.F."/>
            <person name="Oliveira U."/>
            <person name="Santos F.R."/>
            <person name="Vidigal T.H.D.A."/>
            <person name="Brescovit A.D."/>
            <person name="Santos A.J."/>
        </authorList>
    </citation>
    <scope>NUCLEOTIDE SEQUENCE</scope>
    <source>
        <tissue evidence="1">Shoot tissue taken approximately 20 cm above the soil surface</tissue>
    </source>
</reference>
<sequence length="34" mass="3852">MALFLLSNRNIKALMLKVCLSASHVNDCMLLFLQ</sequence>
<dbReference type="EMBL" id="GBRH01227049">
    <property type="protein sequence ID" value="JAD70846.1"/>
    <property type="molecule type" value="Transcribed_RNA"/>
</dbReference>
<organism evidence="1">
    <name type="scientific">Arundo donax</name>
    <name type="common">Giant reed</name>
    <name type="synonym">Donax arundinaceus</name>
    <dbReference type="NCBI Taxonomy" id="35708"/>
    <lineage>
        <taxon>Eukaryota</taxon>
        <taxon>Viridiplantae</taxon>
        <taxon>Streptophyta</taxon>
        <taxon>Embryophyta</taxon>
        <taxon>Tracheophyta</taxon>
        <taxon>Spermatophyta</taxon>
        <taxon>Magnoliopsida</taxon>
        <taxon>Liliopsida</taxon>
        <taxon>Poales</taxon>
        <taxon>Poaceae</taxon>
        <taxon>PACMAD clade</taxon>
        <taxon>Arundinoideae</taxon>
        <taxon>Arundineae</taxon>
        <taxon>Arundo</taxon>
    </lineage>
</organism>
<reference evidence="1" key="2">
    <citation type="journal article" date="2015" name="Data Brief">
        <title>Shoot transcriptome of the giant reed, Arundo donax.</title>
        <authorList>
            <person name="Barrero R.A."/>
            <person name="Guerrero F.D."/>
            <person name="Moolhuijzen P."/>
            <person name="Goolsby J.A."/>
            <person name="Tidwell J."/>
            <person name="Bellgard S.E."/>
            <person name="Bellgard M.I."/>
        </authorList>
    </citation>
    <scope>NUCLEOTIDE SEQUENCE</scope>
    <source>
        <tissue evidence="1">Shoot tissue taken approximately 20 cm above the soil surface</tissue>
    </source>
</reference>
<protein>
    <submittedName>
        <fullName evidence="1">Uncharacterized protein</fullName>
    </submittedName>
</protein>
<proteinExistence type="predicted"/>
<name>A0A0A9C5I3_ARUDO</name>